<evidence type="ECO:0000256" key="1">
    <source>
        <dbReference type="SAM" id="Phobius"/>
    </source>
</evidence>
<dbReference type="OrthoDB" id="2535105at2759"/>
<feature type="transmembrane region" description="Helical" evidence="1">
    <location>
        <begin position="49"/>
        <end position="73"/>
    </location>
</feature>
<dbReference type="RefSeq" id="XP_009545567.1">
    <property type="nucleotide sequence ID" value="XM_009547272.1"/>
</dbReference>
<keyword evidence="1" id="KW-0812">Transmembrane</keyword>
<sequence>MPSEAALNTTLGPFLLGYTAVAILFGITNVQAFMYCMHSWKRDTWKLRSFVLFLWFLDALQMALTAHCVYYYLILKFGDLDNLVTEPVVWSLTVRISGTYPPGSLFNHCWLNGDLPGSVDRHGFRRFSCSGVRRSRVRSFIHRADDLSDSIVNDCGNWITTSECLPS</sequence>
<proteinExistence type="predicted"/>
<dbReference type="KEGG" id="hir:HETIRDRAFT_163074"/>
<keyword evidence="1" id="KW-0472">Membrane</keyword>
<name>W4KC11_HETIT</name>
<feature type="transmembrane region" description="Helical" evidence="1">
    <location>
        <begin position="15"/>
        <end position="37"/>
    </location>
</feature>
<dbReference type="EMBL" id="KI925457">
    <property type="protein sequence ID" value="ETW83298.1"/>
    <property type="molecule type" value="Genomic_DNA"/>
</dbReference>
<organism evidence="2 3">
    <name type="scientific">Heterobasidion irregulare (strain TC 32-1)</name>
    <dbReference type="NCBI Taxonomy" id="747525"/>
    <lineage>
        <taxon>Eukaryota</taxon>
        <taxon>Fungi</taxon>
        <taxon>Dikarya</taxon>
        <taxon>Basidiomycota</taxon>
        <taxon>Agaricomycotina</taxon>
        <taxon>Agaricomycetes</taxon>
        <taxon>Russulales</taxon>
        <taxon>Bondarzewiaceae</taxon>
        <taxon>Heterobasidion</taxon>
        <taxon>Heterobasidion annosum species complex</taxon>
    </lineage>
</organism>
<keyword evidence="3" id="KW-1185">Reference proteome</keyword>
<dbReference type="AlphaFoldDB" id="W4KC11"/>
<accession>W4KC11</accession>
<evidence type="ECO:0000313" key="2">
    <source>
        <dbReference type="EMBL" id="ETW83298.1"/>
    </source>
</evidence>
<keyword evidence="1" id="KW-1133">Transmembrane helix</keyword>
<dbReference type="HOGENOM" id="CLU_1594747_0_0_1"/>
<dbReference type="InParanoid" id="W4KC11"/>
<gene>
    <name evidence="2" type="ORF">HETIRDRAFT_163074</name>
</gene>
<protein>
    <submittedName>
        <fullName evidence="2">Uncharacterized protein</fullName>
    </submittedName>
</protein>
<dbReference type="Proteomes" id="UP000030671">
    <property type="component" value="Unassembled WGS sequence"/>
</dbReference>
<evidence type="ECO:0000313" key="3">
    <source>
        <dbReference type="Proteomes" id="UP000030671"/>
    </source>
</evidence>
<reference evidence="2 3" key="1">
    <citation type="journal article" date="2012" name="New Phytol.">
        <title>Insight into trade-off between wood decay and parasitism from the genome of a fungal forest pathogen.</title>
        <authorList>
            <person name="Olson A."/>
            <person name="Aerts A."/>
            <person name="Asiegbu F."/>
            <person name="Belbahri L."/>
            <person name="Bouzid O."/>
            <person name="Broberg A."/>
            <person name="Canback B."/>
            <person name="Coutinho P.M."/>
            <person name="Cullen D."/>
            <person name="Dalman K."/>
            <person name="Deflorio G."/>
            <person name="van Diepen L.T."/>
            <person name="Dunand C."/>
            <person name="Duplessis S."/>
            <person name="Durling M."/>
            <person name="Gonthier P."/>
            <person name="Grimwood J."/>
            <person name="Fossdal C.G."/>
            <person name="Hansson D."/>
            <person name="Henrissat B."/>
            <person name="Hietala A."/>
            <person name="Himmelstrand K."/>
            <person name="Hoffmeister D."/>
            <person name="Hogberg N."/>
            <person name="James T.Y."/>
            <person name="Karlsson M."/>
            <person name="Kohler A."/>
            <person name="Kues U."/>
            <person name="Lee Y.H."/>
            <person name="Lin Y.C."/>
            <person name="Lind M."/>
            <person name="Lindquist E."/>
            <person name="Lombard V."/>
            <person name="Lucas S."/>
            <person name="Lunden K."/>
            <person name="Morin E."/>
            <person name="Murat C."/>
            <person name="Park J."/>
            <person name="Raffaello T."/>
            <person name="Rouze P."/>
            <person name="Salamov A."/>
            <person name="Schmutz J."/>
            <person name="Solheim H."/>
            <person name="Stahlberg J."/>
            <person name="Velez H."/>
            <person name="de Vries R.P."/>
            <person name="Wiebenga A."/>
            <person name="Woodward S."/>
            <person name="Yakovlev I."/>
            <person name="Garbelotto M."/>
            <person name="Martin F."/>
            <person name="Grigoriev I.V."/>
            <person name="Stenlid J."/>
        </authorList>
    </citation>
    <scope>NUCLEOTIDE SEQUENCE [LARGE SCALE GENOMIC DNA]</scope>
    <source>
        <strain evidence="2 3">TC 32-1</strain>
    </source>
</reference>
<dbReference type="STRING" id="747525.W4KC11"/>
<dbReference type="GeneID" id="20667821"/>